<organism evidence="1 2">
    <name type="scientific">Streptomyces microflavus</name>
    <name type="common">Streptomyces lipmanii</name>
    <dbReference type="NCBI Taxonomy" id="1919"/>
    <lineage>
        <taxon>Bacteria</taxon>
        <taxon>Bacillati</taxon>
        <taxon>Actinomycetota</taxon>
        <taxon>Actinomycetes</taxon>
        <taxon>Kitasatosporales</taxon>
        <taxon>Streptomycetaceae</taxon>
        <taxon>Streptomyces</taxon>
    </lineage>
</organism>
<keyword evidence="1" id="KW-0378">Hydrolase</keyword>
<keyword evidence="1" id="KW-0547">Nucleotide-binding</keyword>
<sequence>LLDGAEEAGARRAAEVVALLSEEPPREYGDDLAAALRTARRGQDGYAARWKQEVRRLSSQVEGAGSGESRSDDAVVGLVAALAFPERVARARGD</sequence>
<feature type="non-terminal residue" evidence="1">
    <location>
        <position position="1"/>
    </location>
</feature>
<keyword evidence="1" id="KW-0347">Helicase</keyword>
<feature type="non-terminal residue" evidence="1">
    <location>
        <position position="94"/>
    </location>
</feature>
<name>A0A6N9V2I9_STRMI</name>
<accession>A0A6N9V2I9</accession>
<dbReference type="AlphaFoldDB" id="A0A6N9V2I9"/>
<protein>
    <submittedName>
        <fullName evidence="1">ATP-dependent helicase HrpB</fullName>
    </submittedName>
</protein>
<evidence type="ECO:0000313" key="1">
    <source>
        <dbReference type="EMBL" id="NEB65632.1"/>
    </source>
</evidence>
<dbReference type="Proteomes" id="UP000471648">
    <property type="component" value="Unassembled WGS sequence"/>
</dbReference>
<dbReference type="EMBL" id="JAAGME010000028">
    <property type="protein sequence ID" value="NEB65632.1"/>
    <property type="molecule type" value="Genomic_DNA"/>
</dbReference>
<gene>
    <name evidence="1" type="ORF">G3I39_00885</name>
</gene>
<proteinExistence type="predicted"/>
<reference evidence="1 2" key="1">
    <citation type="submission" date="2020-01" db="EMBL/GenBank/DDBJ databases">
        <title>Insect and environment-associated Actinomycetes.</title>
        <authorList>
            <person name="Currrie C."/>
            <person name="Chevrette M."/>
            <person name="Carlson C."/>
            <person name="Stubbendieck R."/>
            <person name="Wendt-Pienkowski E."/>
        </authorList>
    </citation>
    <scope>NUCLEOTIDE SEQUENCE [LARGE SCALE GENOMIC DNA]</scope>
    <source>
        <strain evidence="1 2">SID14438</strain>
    </source>
</reference>
<comment type="caution">
    <text evidence="1">The sequence shown here is derived from an EMBL/GenBank/DDBJ whole genome shotgun (WGS) entry which is preliminary data.</text>
</comment>
<dbReference type="GO" id="GO:0004386">
    <property type="term" value="F:helicase activity"/>
    <property type="evidence" value="ECO:0007669"/>
    <property type="project" value="UniProtKB-KW"/>
</dbReference>
<keyword evidence="1" id="KW-0067">ATP-binding</keyword>
<evidence type="ECO:0000313" key="2">
    <source>
        <dbReference type="Proteomes" id="UP000471648"/>
    </source>
</evidence>